<dbReference type="RefSeq" id="WP_193904241.1">
    <property type="nucleotide sequence ID" value="NZ_CP063453.1"/>
</dbReference>
<name>A0A7M2XY25_9NOCA</name>
<gene>
    <name evidence="1" type="ORF">INP59_26780</name>
</gene>
<accession>A0A7M2XY25</accession>
<keyword evidence="1" id="KW-0614">Plasmid</keyword>
<reference evidence="1 2" key="1">
    <citation type="submission" date="2020-10" db="EMBL/GenBank/DDBJ databases">
        <title>Whole genome sequence of oil-degrading bacteria Rhodococcus pyridinivorans strain 5Ap.</title>
        <authorList>
            <person name="Akhremchuk A.E."/>
            <person name="Valentovich L.N."/>
            <person name="Charniauskaya M.I."/>
            <person name="Bukliarevich H.A."/>
            <person name="Titok M.A."/>
        </authorList>
    </citation>
    <scope>NUCLEOTIDE SEQUENCE [LARGE SCALE GENOMIC DNA]</scope>
    <source>
        <strain evidence="1 2">5Ap</strain>
        <plasmid evidence="1 2">pSID</plasmid>
    </source>
</reference>
<protein>
    <submittedName>
        <fullName evidence="1">Uncharacterized protein</fullName>
    </submittedName>
</protein>
<evidence type="ECO:0000313" key="2">
    <source>
        <dbReference type="Proteomes" id="UP000593818"/>
    </source>
</evidence>
<dbReference type="AlphaFoldDB" id="A0A7M2XY25"/>
<geneLocation type="plasmid" evidence="1 2">
    <name>pSID</name>
</geneLocation>
<keyword evidence="2" id="KW-1185">Reference proteome</keyword>
<dbReference type="EMBL" id="CP063453">
    <property type="protein sequence ID" value="QOW01981.1"/>
    <property type="molecule type" value="Genomic_DNA"/>
</dbReference>
<organism evidence="1 2">
    <name type="scientific">Rhodococcus pyridinivorans</name>
    <dbReference type="NCBI Taxonomy" id="103816"/>
    <lineage>
        <taxon>Bacteria</taxon>
        <taxon>Bacillati</taxon>
        <taxon>Actinomycetota</taxon>
        <taxon>Actinomycetes</taxon>
        <taxon>Mycobacteriales</taxon>
        <taxon>Nocardiaceae</taxon>
        <taxon>Rhodococcus</taxon>
    </lineage>
</organism>
<evidence type="ECO:0000313" key="1">
    <source>
        <dbReference type="EMBL" id="QOW01981.1"/>
    </source>
</evidence>
<dbReference type="Proteomes" id="UP000593818">
    <property type="component" value="Plasmid pSID"/>
</dbReference>
<sequence>MTTHSDSPATVAHIEIAPGELTHITGAVIVGAHDGHVRVTGTVELSDVMPRMVSVETEAGTLYLDQDLPVTIVNPTLQSSEDRDDIEGLAHTVGLLKAS</sequence>
<proteinExistence type="predicted"/>